<dbReference type="Proteomes" id="UP000003011">
    <property type="component" value="Unassembled WGS sequence"/>
</dbReference>
<dbReference type="InterPro" id="IPR050763">
    <property type="entry name" value="ABC_transporter_ATP-binding"/>
</dbReference>
<dbReference type="PANTHER" id="PTHR42711">
    <property type="entry name" value="ABC TRANSPORTER ATP-BINDING PROTEIN"/>
    <property type="match status" value="1"/>
</dbReference>
<keyword evidence="7" id="KW-1185">Reference proteome</keyword>
<dbReference type="GO" id="GO:0016887">
    <property type="term" value="F:ATP hydrolysis activity"/>
    <property type="evidence" value="ECO:0007669"/>
    <property type="project" value="InterPro"/>
</dbReference>
<sequence>MIKIKGIEKKYIKKIVLKDINFEMNEGSCVGILGGNGSGKTTLLSVLAGILKPDAGQFIYMGRDLLRDKIFRRSTVGLIPQTNPLIEELSAWDNLILWYDKNELLKALKSGVPAMLGIDEFLNVRVSRMSGGMKKRLSIACAVASSPRVLLMDEPSAALDLVCKEHIHNYINAFKKAGGSIILVTHDEGDLKLCTRHYILKNGILEAYIYDGDVHKLVDRIR</sequence>
<dbReference type="RefSeq" id="WP_005541156.1">
    <property type="nucleotide sequence ID" value="NZ_JH378833.1"/>
</dbReference>
<accession>G5GIU2</accession>
<dbReference type="PATRIC" id="fig|679200.3.peg.1569"/>
<dbReference type="SMART" id="SM00382">
    <property type="entry name" value="AAA"/>
    <property type="match status" value="1"/>
</dbReference>
<comment type="similarity">
    <text evidence="1">Belongs to the ABC transporter superfamily.</text>
</comment>
<dbReference type="InterPro" id="IPR027417">
    <property type="entry name" value="P-loop_NTPase"/>
</dbReference>
<dbReference type="HOGENOM" id="CLU_000604_1_2_9"/>
<evidence type="ECO:0000256" key="3">
    <source>
        <dbReference type="ARBA" id="ARBA00022741"/>
    </source>
</evidence>
<feature type="domain" description="ABC transporter" evidence="5">
    <location>
        <begin position="2"/>
        <end position="221"/>
    </location>
</feature>
<dbReference type="Pfam" id="PF00005">
    <property type="entry name" value="ABC_tran"/>
    <property type="match status" value="1"/>
</dbReference>
<dbReference type="PROSITE" id="PS50893">
    <property type="entry name" value="ABC_TRANSPORTER_2"/>
    <property type="match status" value="1"/>
</dbReference>
<protein>
    <recommendedName>
        <fullName evidence="5">ABC transporter domain-containing protein</fullName>
    </recommendedName>
</protein>
<evidence type="ECO:0000313" key="6">
    <source>
        <dbReference type="EMBL" id="EHI55346.1"/>
    </source>
</evidence>
<dbReference type="STRING" id="679200.HMPREF9333_01482"/>
<name>G5GIU2_9FIRM</name>
<proteinExistence type="inferred from homology"/>
<dbReference type="InterPro" id="IPR003439">
    <property type="entry name" value="ABC_transporter-like_ATP-bd"/>
</dbReference>
<comment type="caution">
    <text evidence="6">The sequence shown here is derived from an EMBL/GenBank/DDBJ whole genome shotgun (WGS) entry which is preliminary data.</text>
</comment>
<reference evidence="6 7" key="1">
    <citation type="submission" date="2011-08" db="EMBL/GenBank/DDBJ databases">
        <title>The Genome Sequence of Johnsonella ignava ATCC 51276.</title>
        <authorList>
            <consortium name="The Broad Institute Genome Sequencing Platform"/>
            <person name="Earl A."/>
            <person name="Ward D."/>
            <person name="Feldgarden M."/>
            <person name="Gevers D."/>
            <person name="Izard J."/>
            <person name="Blanton J.M."/>
            <person name="Baranova O.V."/>
            <person name="Dewhirst F.E."/>
            <person name="Young S.K."/>
            <person name="Zeng Q."/>
            <person name="Gargeya S."/>
            <person name="Fitzgerald M."/>
            <person name="Haas B."/>
            <person name="Abouelleil A."/>
            <person name="Alvarado L."/>
            <person name="Arachchi H.M."/>
            <person name="Berlin A."/>
            <person name="Brown A."/>
            <person name="Chapman S.B."/>
            <person name="Chen Z."/>
            <person name="Dunbar C."/>
            <person name="Freedman E."/>
            <person name="Gearin G."/>
            <person name="Gellesch M."/>
            <person name="Goldberg J."/>
            <person name="Griggs A."/>
            <person name="Gujja S."/>
            <person name="Heiman D."/>
            <person name="Howarth C."/>
            <person name="Larson L."/>
            <person name="Lui A."/>
            <person name="MacDonald P.J.P."/>
            <person name="Montmayeur A."/>
            <person name="Murphy C."/>
            <person name="Neiman D."/>
            <person name="Pearson M."/>
            <person name="Priest M."/>
            <person name="Roberts A."/>
            <person name="Saif S."/>
            <person name="Shea T."/>
            <person name="Shenoy N."/>
            <person name="Sisk P."/>
            <person name="Stolte C."/>
            <person name="Sykes S."/>
            <person name="Wortman J."/>
            <person name="Nusbaum C."/>
            <person name="Birren B."/>
        </authorList>
    </citation>
    <scope>NUCLEOTIDE SEQUENCE [LARGE SCALE GENOMIC DNA]</scope>
    <source>
        <strain evidence="6 7">ATCC 51276</strain>
    </source>
</reference>
<dbReference type="AlphaFoldDB" id="G5GIU2"/>
<dbReference type="OrthoDB" id="9804819at2"/>
<keyword evidence="2" id="KW-0813">Transport</keyword>
<dbReference type="InterPro" id="IPR003593">
    <property type="entry name" value="AAA+_ATPase"/>
</dbReference>
<evidence type="ECO:0000313" key="7">
    <source>
        <dbReference type="Proteomes" id="UP000003011"/>
    </source>
</evidence>
<keyword evidence="4" id="KW-0067">ATP-binding</keyword>
<dbReference type="PROSITE" id="PS00211">
    <property type="entry name" value="ABC_TRANSPORTER_1"/>
    <property type="match status" value="1"/>
</dbReference>
<evidence type="ECO:0000256" key="2">
    <source>
        <dbReference type="ARBA" id="ARBA00022448"/>
    </source>
</evidence>
<dbReference type="Gene3D" id="3.40.50.300">
    <property type="entry name" value="P-loop containing nucleotide triphosphate hydrolases"/>
    <property type="match status" value="1"/>
</dbReference>
<dbReference type="CDD" id="cd03230">
    <property type="entry name" value="ABC_DR_subfamily_A"/>
    <property type="match status" value="1"/>
</dbReference>
<dbReference type="InterPro" id="IPR017871">
    <property type="entry name" value="ABC_transporter-like_CS"/>
</dbReference>
<dbReference type="GO" id="GO:0005524">
    <property type="term" value="F:ATP binding"/>
    <property type="evidence" value="ECO:0007669"/>
    <property type="project" value="UniProtKB-KW"/>
</dbReference>
<organism evidence="6 7">
    <name type="scientific">Johnsonella ignava ATCC 51276</name>
    <dbReference type="NCBI Taxonomy" id="679200"/>
    <lineage>
        <taxon>Bacteria</taxon>
        <taxon>Bacillati</taxon>
        <taxon>Bacillota</taxon>
        <taxon>Clostridia</taxon>
        <taxon>Lachnospirales</taxon>
        <taxon>Lachnospiraceae</taxon>
        <taxon>Johnsonella</taxon>
    </lineage>
</organism>
<dbReference type="eggNOG" id="COG1131">
    <property type="taxonomic scope" value="Bacteria"/>
</dbReference>
<keyword evidence="3" id="KW-0547">Nucleotide-binding</keyword>
<dbReference type="EMBL" id="ACZL01000023">
    <property type="protein sequence ID" value="EHI55346.1"/>
    <property type="molecule type" value="Genomic_DNA"/>
</dbReference>
<evidence type="ECO:0000259" key="5">
    <source>
        <dbReference type="PROSITE" id="PS50893"/>
    </source>
</evidence>
<evidence type="ECO:0000256" key="4">
    <source>
        <dbReference type="ARBA" id="ARBA00022840"/>
    </source>
</evidence>
<dbReference type="PANTHER" id="PTHR42711:SF5">
    <property type="entry name" value="ABC TRANSPORTER ATP-BINDING PROTEIN NATA"/>
    <property type="match status" value="1"/>
</dbReference>
<dbReference type="SUPFAM" id="SSF52540">
    <property type="entry name" value="P-loop containing nucleoside triphosphate hydrolases"/>
    <property type="match status" value="1"/>
</dbReference>
<gene>
    <name evidence="6" type="ORF">HMPREF9333_01482</name>
</gene>
<evidence type="ECO:0000256" key="1">
    <source>
        <dbReference type="ARBA" id="ARBA00005417"/>
    </source>
</evidence>